<dbReference type="InterPro" id="IPR017871">
    <property type="entry name" value="ABC_transporter-like_CS"/>
</dbReference>
<dbReference type="OrthoDB" id="9770415at2"/>
<dbReference type="RefSeq" id="WP_160643388.1">
    <property type="nucleotide sequence ID" value="NZ_SIJB01000001.1"/>
</dbReference>
<dbReference type="FunFam" id="3.40.50.300:FF:000221">
    <property type="entry name" value="Multidrug ABC transporter ATP-binding protein"/>
    <property type="match status" value="1"/>
</dbReference>
<dbReference type="InterPro" id="IPR027417">
    <property type="entry name" value="P-loop_NTPase"/>
</dbReference>
<keyword evidence="5" id="KW-0547">Nucleotide-binding</keyword>
<feature type="transmembrane region" description="Helical" evidence="9">
    <location>
        <begin position="242"/>
        <end position="260"/>
    </location>
</feature>
<dbReference type="SUPFAM" id="SSF90123">
    <property type="entry name" value="ABC transporter transmembrane region"/>
    <property type="match status" value="1"/>
</dbReference>
<feature type="transmembrane region" description="Helical" evidence="9">
    <location>
        <begin position="12"/>
        <end position="35"/>
    </location>
</feature>
<dbReference type="CDD" id="cd18548">
    <property type="entry name" value="ABC_6TM_Tm287_like"/>
    <property type="match status" value="1"/>
</dbReference>
<organism evidence="12 13">
    <name type="scientific">Chengkuizengella marina</name>
    <dbReference type="NCBI Taxonomy" id="2507566"/>
    <lineage>
        <taxon>Bacteria</taxon>
        <taxon>Bacillati</taxon>
        <taxon>Bacillota</taxon>
        <taxon>Bacilli</taxon>
        <taxon>Bacillales</taxon>
        <taxon>Paenibacillaceae</taxon>
        <taxon>Chengkuizengella</taxon>
    </lineage>
</organism>
<keyword evidence="13" id="KW-1185">Reference proteome</keyword>
<feature type="domain" description="ABC transporter" evidence="10">
    <location>
        <begin position="335"/>
        <end position="568"/>
    </location>
</feature>
<keyword evidence="8 9" id="KW-0472">Membrane</keyword>
<dbReference type="GO" id="GO:0016887">
    <property type="term" value="F:ATP hydrolysis activity"/>
    <property type="evidence" value="ECO:0007669"/>
    <property type="project" value="InterPro"/>
</dbReference>
<feature type="transmembrane region" description="Helical" evidence="9">
    <location>
        <begin position="133"/>
        <end position="150"/>
    </location>
</feature>
<sequence length="573" mass="65148">MKKLFSFIKTYRIHAVIALIFMFLELGLELLQPFLIAKMIDDGIQQQNIHHVLRWGIVLVTASILVFVSGIINTFYAAYTSQNVGYDIREKLYTHIQSFSLSVFKQFQSSSLVTRLTNDVTQLQQVVFMGLRIMMKAPFLIIGAIVMSFFVNAPLAMFFIITVPFVFFFLIWIYKKAAHSFSFVQGKLDQVNKIMRDNLRAIRLIKVYLRKHFEIERFQGASAKLQRQTVSAFRLTESSTPINMLLMNFVIMAFLWFGSIQIQTDKATVGEIVALINYTTRILSFLSIFSMLIMVLSRAKASAKRIFDVLDTTTENISTNHDTFKNLDYIIEGNIIIDHVSFQYASAQTLAVKNISFKVRSGETVAIIGETGSGKSTIFQLITRLYECSEGDIFIDGFNIKEIDVENLRNNIGFVLQESHLFTGTIKENIKWGNPLAKDKEILEATKSAQIHDNIIKFRDQYDTLIGQKGVNLSGGQKQRIAIARALVRKPKILLLDDSTSALDLQTEAKLLQSIKKMECTTLMSTQKISTAKNADHILVMEKGEIADQGNHDQLIHRSTLYQKIYESQNGKE</sequence>
<evidence type="ECO:0000256" key="8">
    <source>
        <dbReference type="ARBA" id="ARBA00023136"/>
    </source>
</evidence>
<keyword evidence="3" id="KW-1003">Cell membrane</keyword>
<reference evidence="12 13" key="1">
    <citation type="submission" date="2019-01" db="EMBL/GenBank/DDBJ databases">
        <title>Chengkuizengella sp. nov., isolated from deep-sea sediment of East Pacific Ocean.</title>
        <authorList>
            <person name="Yang J."/>
            <person name="Lai Q."/>
            <person name="Shao Z."/>
        </authorList>
    </citation>
    <scope>NUCLEOTIDE SEQUENCE [LARGE SCALE GENOMIC DNA]</scope>
    <source>
        <strain evidence="12 13">YPA3-1-1</strain>
    </source>
</reference>
<name>A0A6N9PV98_9BACL</name>
<dbReference type="Gene3D" id="3.40.50.300">
    <property type="entry name" value="P-loop containing nucleotide triphosphate hydrolases"/>
    <property type="match status" value="1"/>
</dbReference>
<dbReference type="GO" id="GO:0005886">
    <property type="term" value="C:plasma membrane"/>
    <property type="evidence" value="ECO:0007669"/>
    <property type="project" value="UniProtKB-SubCell"/>
</dbReference>
<dbReference type="Gene3D" id="1.20.1560.10">
    <property type="entry name" value="ABC transporter type 1, transmembrane domain"/>
    <property type="match status" value="1"/>
</dbReference>
<accession>A0A6N9PV98</accession>
<dbReference type="GO" id="GO:0005524">
    <property type="term" value="F:ATP binding"/>
    <property type="evidence" value="ECO:0007669"/>
    <property type="project" value="UniProtKB-KW"/>
</dbReference>
<evidence type="ECO:0000256" key="5">
    <source>
        <dbReference type="ARBA" id="ARBA00022741"/>
    </source>
</evidence>
<keyword evidence="7 9" id="KW-1133">Transmembrane helix</keyword>
<dbReference type="InterPro" id="IPR003439">
    <property type="entry name" value="ABC_transporter-like_ATP-bd"/>
</dbReference>
<keyword evidence="6 12" id="KW-0067">ATP-binding</keyword>
<dbReference type="GO" id="GO:0015421">
    <property type="term" value="F:ABC-type oligopeptide transporter activity"/>
    <property type="evidence" value="ECO:0007669"/>
    <property type="project" value="TreeGrafter"/>
</dbReference>
<comment type="subcellular location">
    <subcellularLocation>
        <location evidence="1">Cell membrane</location>
        <topology evidence="1">Multi-pass membrane protein</topology>
    </subcellularLocation>
</comment>
<comment type="caution">
    <text evidence="12">The sequence shown here is derived from an EMBL/GenBank/DDBJ whole genome shotgun (WGS) entry which is preliminary data.</text>
</comment>
<dbReference type="Pfam" id="PF00664">
    <property type="entry name" value="ABC_membrane"/>
    <property type="match status" value="1"/>
</dbReference>
<dbReference type="PANTHER" id="PTHR43394:SF1">
    <property type="entry name" value="ATP-BINDING CASSETTE SUB-FAMILY B MEMBER 10, MITOCHONDRIAL"/>
    <property type="match status" value="1"/>
</dbReference>
<dbReference type="SUPFAM" id="SSF52540">
    <property type="entry name" value="P-loop containing nucleoside triphosphate hydrolases"/>
    <property type="match status" value="1"/>
</dbReference>
<evidence type="ECO:0000256" key="4">
    <source>
        <dbReference type="ARBA" id="ARBA00022692"/>
    </source>
</evidence>
<dbReference type="InterPro" id="IPR039421">
    <property type="entry name" value="Type_1_exporter"/>
</dbReference>
<dbReference type="AlphaFoldDB" id="A0A6N9PV98"/>
<dbReference type="PROSITE" id="PS50893">
    <property type="entry name" value="ABC_TRANSPORTER_2"/>
    <property type="match status" value="1"/>
</dbReference>
<keyword evidence="2" id="KW-0813">Transport</keyword>
<dbReference type="Pfam" id="PF00005">
    <property type="entry name" value="ABC_tran"/>
    <property type="match status" value="1"/>
</dbReference>
<feature type="transmembrane region" description="Helical" evidence="9">
    <location>
        <begin position="156"/>
        <end position="174"/>
    </location>
</feature>
<evidence type="ECO:0000256" key="7">
    <source>
        <dbReference type="ARBA" id="ARBA00022989"/>
    </source>
</evidence>
<feature type="transmembrane region" description="Helical" evidence="9">
    <location>
        <begin position="55"/>
        <end position="79"/>
    </location>
</feature>
<dbReference type="InterPro" id="IPR036640">
    <property type="entry name" value="ABC1_TM_sf"/>
</dbReference>
<dbReference type="InterPro" id="IPR011527">
    <property type="entry name" value="ABC1_TM_dom"/>
</dbReference>
<dbReference type="PROSITE" id="PS00211">
    <property type="entry name" value="ABC_TRANSPORTER_1"/>
    <property type="match status" value="1"/>
</dbReference>
<dbReference type="PANTHER" id="PTHR43394">
    <property type="entry name" value="ATP-DEPENDENT PERMEASE MDL1, MITOCHONDRIAL"/>
    <property type="match status" value="1"/>
</dbReference>
<dbReference type="SMART" id="SM00382">
    <property type="entry name" value="AAA"/>
    <property type="match status" value="1"/>
</dbReference>
<evidence type="ECO:0000256" key="6">
    <source>
        <dbReference type="ARBA" id="ARBA00022840"/>
    </source>
</evidence>
<evidence type="ECO:0000256" key="2">
    <source>
        <dbReference type="ARBA" id="ARBA00022448"/>
    </source>
</evidence>
<evidence type="ECO:0000259" key="11">
    <source>
        <dbReference type="PROSITE" id="PS50929"/>
    </source>
</evidence>
<gene>
    <name evidence="12" type="ORF">ERL59_00515</name>
</gene>
<dbReference type="PROSITE" id="PS50929">
    <property type="entry name" value="ABC_TM1F"/>
    <property type="match status" value="1"/>
</dbReference>
<dbReference type="InterPro" id="IPR003593">
    <property type="entry name" value="AAA+_ATPase"/>
</dbReference>
<evidence type="ECO:0000256" key="1">
    <source>
        <dbReference type="ARBA" id="ARBA00004651"/>
    </source>
</evidence>
<evidence type="ECO:0000313" key="13">
    <source>
        <dbReference type="Proteomes" id="UP000448943"/>
    </source>
</evidence>
<keyword evidence="4 9" id="KW-0812">Transmembrane</keyword>
<dbReference type="EMBL" id="SIJB01000001">
    <property type="protein sequence ID" value="NBI27451.1"/>
    <property type="molecule type" value="Genomic_DNA"/>
</dbReference>
<proteinExistence type="predicted"/>
<evidence type="ECO:0000259" key="10">
    <source>
        <dbReference type="PROSITE" id="PS50893"/>
    </source>
</evidence>
<evidence type="ECO:0000256" key="9">
    <source>
        <dbReference type="SAM" id="Phobius"/>
    </source>
</evidence>
<feature type="domain" description="ABC transmembrane type-1" evidence="11">
    <location>
        <begin position="16"/>
        <end position="298"/>
    </location>
</feature>
<evidence type="ECO:0000313" key="12">
    <source>
        <dbReference type="EMBL" id="NBI27451.1"/>
    </source>
</evidence>
<dbReference type="Proteomes" id="UP000448943">
    <property type="component" value="Unassembled WGS sequence"/>
</dbReference>
<protein>
    <submittedName>
        <fullName evidence="12">ABC transporter ATP-binding protein</fullName>
    </submittedName>
</protein>
<feature type="transmembrane region" description="Helical" evidence="9">
    <location>
        <begin position="272"/>
        <end position="296"/>
    </location>
</feature>
<evidence type="ECO:0000256" key="3">
    <source>
        <dbReference type="ARBA" id="ARBA00022475"/>
    </source>
</evidence>